<dbReference type="Pfam" id="PF20612">
    <property type="entry name" value="SHOCT_2"/>
    <property type="match status" value="1"/>
</dbReference>
<dbReference type="InterPro" id="IPR046749">
    <property type="entry name" value="SHOCT_2"/>
</dbReference>
<comment type="caution">
    <text evidence="2">The sequence shown here is derived from an EMBL/GenBank/DDBJ whole genome shotgun (WGS) entry which is preliminary data.</text>
</comment>
<reference evidence="2 3" key="1">
    <citation type="submission" date="2020-08" db="EMBL/GenBank/DDBJ databases">
        <title>Genome public.</title>
        <authorList>
            <person name="Liu C."/>
            <person name="Sun Q."/>
        </authorList>
    </citation>
    <scope>NUCLEOTIDE SEQUENCE [LARGE SCALE GENOMIC DNA]</scope>
    <source>
        <strain evidence="2 3">3_YM_SP_D4_24.mj</strain>
    </source>
</reference>
<dbReference type="RefSeq" id="WP_187559021.1">
    <property type="nucleotide sequence ID" value="NZ_JACRTP010000005.1"/>
</dbReference>
<evidence type="ECO:0000313" key="3">
    <source>
        <dbReference type="Proteomes" id="UP000661649"/>
    </source>
</evidence>
<organism evidence="2 3">
    <name type="scientific">Blautia stercoris</name>
    <dbReference type="NCBI Taxonomy" id="871664"/>
    <lineage>
        <taxon>Bacteria</taxon>
        <taxon>Bacillati</taxon>
        <taxon>Bacillota</taxon>
        <taxon>Clostridia</taxon>
        <taxon>Lachnospirales</taxon>
        <taxon>Lachnospiraceae</taxon>
        <taxon>Blautia</taxon>
    </lineage>
</organism>
<keyword evidence="3" id="KW-1185">Reference proteome</keyword>
<evidence type="ECO:0000259" key="1">
    <source>
        <dbReference type="Pfam" id="PF20612"/>
    </source>
</evidence>
<gene>
    <name evidence="2" type="ORF">H8712_12990</name>
</gene>
<feature type="domain" description="SHOCT-like" evidence="1">
    <location>
        <begin position="1"/>
        <end position="52"/>
    </location>
</feature>
<evidence type="ECO:0000313" key="2">
    <source>
        <dbReference type="EMBL" id="MBC8629505.1"/>
    </source>
</evidence>
<dbReference type="EMBL" id="JACRTP010000005">
    <property type="protein sequence ID" value="MBC8629505.1"/>
    <property type="molecule type" value="Genomic_DNA"/>
</dbReference>
<proteinExistence type="predicted"/>
<accession>A0ABR7PFC7</accession>
<sequence>MTREQGRKEVVYQMTMSAARRMLEKGLITEEQYQKYDTKMRQKYAPIIGTLWAEMDLL</sequence>
<protein>
    <recommendedName>
        <fullName evidence="1">SHOCT-like domain-containing protein</fullName>
    </recommendedName>
</protein>
<dbReference type="Proteomes" id="UP000661649">
    <property type="component" value="Unassembled WGS sequence"/>
</dbReference>
<name>A0ABR7PFC7_9FIRM</name>